<keyword evidence="8" id="KW-0470">Melanin biosynthesis</keyword>
<evidence type="ECO:0000256" key="2">
    <source>
        <dbReference type="ARBA" id="ARBA00009928"/>
    </source>
</evidence>
<reference evidence="14" key="1">
    <citation type="journal article" date="2020" name="Stud. Mycol.">
        <title>101 Dothideomycetes genomes: a test case for predicting lifestyles and emergence of pathogens.</title>
        <authorList>
            <person name="Haridas S."/>
            <person name="Albert R."/>
            <person name="Binder M."/>
            <person name="Bloem J."/>
            <person name="Labutti K."/>
            <person name="Salamov A."/>
            <person name="Andreopoulos B."/>
            <person name="Baker S."/>
            <person name="Barry K."/>
            <person name="Bills G."/>
            <person name="Bluhm B."/>
            <person name="Cannon C."/>
            <person name="Castanera R."/>
            <person name="Culley D."/>
            <person name="Daum C."/>
            <person name="Ezra D."/>
            <person name="Gonzalez J."/>
            <person name="Henrissat B."/>
            <person name="Kuo A."/>
            <person name="Liang C."/>
            <person name="Lipzen A."/>
            <person name="Lutzoni F."/>
            <person name="Magnuson J."/>
            <person name="Mondo S."/>
            <person name="Nolan M."/>
            <person name="Ohm R."/>
            <person name="Pangilinan J."/>
            <person name="Park H.-J."/>
            <person name="Ramirez L."/>
            <person name="Alfaro M."/>
            <person name="Sun H."/>
            <person name="Tritt A."/>
            <person name="Yoshinaga Y."/>
            <person name="Zwiers L.-H."/>
            <person name="Turgeon B."/>
            <person name="Goodwin S."/>
            <person name="Spatafora J."/>
            <person name="Crous P."/>
            <person name="Grigoriev I."/>
        </authorList>
    </citation>
    <scope>NUCLEOTIDE SEQUENCE</scope>
    <source>
        <strain evidence="14">CBS 113389</strain>
    </source>
</reference>
<dbReference type="Gene3D" id="1.10.1280.10">
    <property type="entry name" value="Di-copper center containing domain from catechol oxidase"/>
    <property type="match status" value="1"/>
</dbReference>
<evidence type="ECO:0000256" key="3">
    <source>
        <dbReference type="ARBA" id="ARBA00011906"/>
    </source>
</evidence>
<evidence type="ECO:0000256" key="1">
    <source>
        <dbReference type="ARBA" id="ARBA00001973"/>
    </source>
</evidence>
<evidence type="ECO:0000256" key="8">
    <source>
        <dbReference type="ARBA" id="ARBA00023101"/>
    </source>
</evidence>
<dbReference type="PRINTS" id="PR00092">
    <property type="entry name" value="TYROSINASE"/>
</dbReference>
<dbReference type="Pfam" id="PF18132">
    <property type="entry name" value="Tyrosinase_C"/>
    <property type="match status" value="1"/>
</dbReference>
<dbReference type="PANTHER" id="PTHR11474">
    <property type="entry name" value="TYROSINASE FAMILY MEMBER"/>
    <property type="match status" value="1"/>
</dbReference>
<keyword evidence="15" id="KW-1185">Reference proteome</keyword>
<dbReference type="RefSeq" id="XP_033593564.1">
    <property type="nucleotide sequence ID" value="XM_033730528.1"/>
</dbReference>
<comment type="similarity">
    <text evidence="2">Belongs to the tyrosinase family.</text>
</comment>
<keyword evidence="6" id="KW-0186">Copper</keyword>
<feature type="domain" description="Tyrosinase copper-binding" evidence="12">
    <location>
        <begin position="121"/>
        <end position="138"/>
    </location>
</feature>
<dbReference type="SUPFAM" id="SSF48056">
    <property type="entry name" value="Di-copper centre-containing domain"/>
    <property type="match status" value="1"/>
</dbReference>
<evidence type="ECO:0000256" key="11">
    <source>
        <dbReference type="SAM" id="SignalP"/>
    </source>
</evidence>
<comment type="catalytic activity">
    <reaction evidence="9">
        <text>2 L-dopa + O2 = 2 L-dopaquinone + 2 H2O</text>
        <dbReference type="Rhea" id="RHEA:34287"/>
        <dbReference type="ChEBI" id="CHEBI:15377"/>
        <dbReference type="ChEBI" id="CHEBI:15379"/>
        <dbReference type="ChEBI" id="CHEBI:57504"/>
        <dbReference type="ChEBI" id="CHEBI:57924"/>
        <dbReference type="EC" id="1.14.18.1"/>
    </reaction>
</comment>
<feature type="domain" description="Tyrosinase copper-binding" evidence="13">
    <location>
        <begin position="322"/>
        <end position="333"/>
    </location>
</feature>
<evidence type="ECO:0000313" key="15">
    <source>
        <dbReference type="Proteomes" id="UP000799767"/>
    </source>
</evidence>
<proteinExistence type="inferred from homology"/>
<evidence type="ECO:0000256" key="7">
    <source>
        <dbReference type="ARBA" id="ARBA00023033"/>
    </source>
</evidence>
<evidence type="ECO:0000256" key="6">
    <source>
        <dbReference type="ARBA" id="ARBA00023008"/>
    </source>
</evidence>
<dbReference type="GeneID" id="54471530"/>
<keyword evidence="5" id="KW-0560">Oxidoreductase</keyword>
<organism evidence="14 15">
    <name type="scientific">Neohortaea acidophila</name>
    <dbReference type="NCBI Taxonomy" id="245834"/>
    <lineage>
        <taxon>Eukaryota</taxon>
        <taxon>Fungi</taxon>
        <taxon>Dikarya</taxon>
        <taxon>Ascomycota</taxon>
        <taxon>Pezizomycotina</taxon>
        <taxon>Dothideomycetes</taxon>
        <taxon>Dothideomycetidae</taxon>
        <taxon>Mycosphaerellales</taxon>
        <taxon>Teratosphaeriaceae</taxon>
        <taxon>Neohortaea</taxon>
    </lineage>
</organism>
<comment type="catalytic activity">
    <reaction evidence="10">
        <text>L-tyrosine + O2 = L-dopaquinone + H2O</text>
        <dbReference type="Rhea" id="RHEA:18117"/>
        <dbReference type="ChEBI" id="CHEBI:15377"/>
        <dbReference type="ChEBI" id="CHEBI:15379"/>
        <dbReference type="ChEBI" id="CHEBI:57924"/>
        <dbReference type="ChEBI" id="CHEBI:58315"/>
        <dbReference type="EC" id="1.14.18.1"/>
    </reaction>
</comment>
<protein>
    <recommendedName>
        <fullName evidence="3">tyrosinase</fullName>
        <ecNumber evidence="3">1.14.18.1</ecNumber>
    </recommendedName>
</protein>
<dbReference type="InterPro" id="IPR041640">
    <property type="entry name" value="Tyrosinase_C"/>
</dbReference>
<evidence type="ECO:0000259" key="12">
    <source>
        <dbReference type="PROSITE" id="PS00497"/>
    </source>
</evidence>
<dbReference type="InterPro" id="IPR008922">
    <property type="entry name" value="Di-copper_centre_dom_sf"/>
</dbReference>
<dbReference type="OrthoDB" id="6132182at2759"/>
<dbReference type="AlphaFoldDB" id="A0A6A6Q3X4"/>
<evidence type="ECO:0000259" key="13">
    <source>
        <dbReference type="PROSITE" id="PS00498"/>
    </source>
</evidence>
<sequence length="620" mass="69228">MIPFFLSLWLLHLASLLSASPTLQQDDTQEVEQLLARRQTSYLPITGIQEFGVQPRLEIRQLQQNADQWNLFLLGLSRFQNTNQSQMNSYYQIAGIHGRPYIPWNGVGPAPHQDSPGFCQHVSNVFVCWHRPYLALFEQTLFRHIVQVVDTFPAGRQRQRYAEAALSWRLPYWDWAMTVADEEYAFPSSLQAENVTVTMPNGTNVIPNPLYAYRFHPVSVSDFYYSPFALWNQTKRYPTSWAINATSQDALLSPILANNQVSFQNRLYNLFTFYDNFTEFGNEAWMQPGISNADSLESLHDVIHSIVGSNGHMTYLDYSAFDPSFWLHHAMVDRCFALWQAIYPDSYVEPMAAVEQTYNVAVGTVQTENTPLEPFTSTSNGTFWSAASARSTNTFGYTYPELEGQLNVSAVKAAINKLYGSNVGSAGLSRRGTDKRTSIPAVAQHTSGEAVNDEHRQYIANILSQKFALNGSYAIYLFMGDFDPNPATWPTSSNLVGTHAVFAALALVDASSNPQSKTLGKKSIPVTGSVPLTAMLLLKERAGALANMAPVTVERYLQQNLQWRVAMFDGTEVPVENVADLTVTVVSAEVQPAASSDEFPRWSNFTALPHITRGQKGGCL</sequence>
<dbReference type="PROSITE" id="PS00498">
    <property type="entry name" value="TYROSINASE_2"/>
    <property type="match status" value="1"/>
</dbReference>
<dbReference type="GO" id="GO:0046872">
    <property type="term" value="F:metal ion binding"/>
    <property type="evidence" value="ECO:0007669"/>
    <property type="project" value="UniProtKB-KW"/>
</dbReference>
<evidence type="ECO:0000256" key="10">
    <source>
        <dbReference type="ARBA" id="ARBA00048881"/>
    </source>
</evidence>
<dbReference type="Proteomes" id="UP000799767">
    <property type="component" value="Unassembled WGS sequence"/>
</dbReference>
<evidence type="ECO:0000256" key="4">
    <source>
        <dbReference type="ARBA" id="ARBA00022723"/>
    </source>
</evidence>
<dbReference type="InterPro" id="IPR002227">
    <property type="entry name" value="Tyrosinase_Cu-bd"/>
</dbReference>
<keyword evidence="4" id="KW-0479">Metal-binding</keyword>
<comment type="cofactor">
    <cofactor evidence="1">
        <name>Cu(2+)</name>
        <dbReference type="ChEBI" id="CHEBI:29036"/>
    </cofactor>
</comment>
<evidence type="ECO:0000256" key="9">
    <source>
        <dbReference type="ARBA" id="ARBA00048233"/>
    </source>
</evidence>
<accession>A0A6A6Q3X4</accession>
<dbReference type="GO" id="GO:0042438">
    <property type="term" value="P:melanin biosynthetic process"/>
    <property type="evidence" value="ECO:0007669"/>
    <property type="project" value="UniProtKB-KW"/>
</dbReference>
<dbReference type="GO" id="GO:0004503">
    <property type="term" value="F:tyrosinase activity"/>
    <property type="evidence" value="ECO:0007669"/>
    <property type="project" value="UniProtKB-EC"/>
</dbReference>
<gene>
    <name evidence="14" type="ORF">BDY17DRAFT_244407</name>
</gene>
<dbReference type="Gene3D" id="2.60.310.20">
    <property type="match status" value="1"/>
</dbReference>
<dbReference type="EC" id="1.14.18.1" evidence="3"/>
<dbReference type="InterPro" id="IPR050316">
    <property type="entry name" value="Tyrosinase/Hemocyanin"/>
</dbReference>
<dbReference type="EMBL" id="MU001631">
    <property type="protein sequence ID" value="KAF2486995.1"/>
    <property type="molecule type" value="Genomic_DNA"/>
</dbReference>
<feature type="chain" id="PRO_5025599967" description="tyrosinase" evidence="11">
    <location>
        <begin position="20"/>
        <end position="620"/>
    </location>
</feature>
<dbReference type="PANTHER" id="PTHR11474:SF76">
    <property type="entry name" value="SHKT DOMAIN-CONTAINING PROTEIN"/>
    <property type="match status" value="1"/>
</dbReference>
<name>A0A6A6Q3X4_9PEZI</name>
<evidence type="ECO:0000256" key="5">
    <source>
        <dbReference type="ARBA" id="ARBA00023002"/>
    </source>
</evidence>
<feature type="signal peptide" evidence="11">
    <location>
        <begin position="1"/>
        <end position="19"/>
    </location>
</feature>
<keyword evidence="7" id="KW-0503">Monooxygenase</keyword>
<dbReference type="PROSITE" id="PS00497">
    <property type="entry name" value="TYROSINASE_1"/>
    <property type="match status" value="1"/>
</dbReference>
<evidence type="ECO:0000313" key="14">
    <source>
        <dbReference type="EMBL" id="KAF2486995.1"/>
    </source>
</evidence>
<dbReference type="Pfam" id="PF00264">
    <property type="entry name" value="Tyrosinase"/>
    <property type="match status" value="1"/>
</dbReference>
<keyword evidence="11" id="KW-0732">Signal</keyword>